<dbReference type="Proteomes" id="UP001189122">
    <property type="component" value="Unassembled WGS sequence"/>
</dbReference>
<sequence>MPRGCLTASHEEAPRRPNPGSLPPPQLKQAHALTVTGFPDLAPQLLKCTCNSFAADYARQLFDALPLPAPGAADALVSCCSKLSRHADAAEAFFSAHRRHFPVEFFSFPAVFKACAQLGLSDAGRPLHCLAIKRGVSSNDFVQSALINFYSKTGDLGSARRVFSGITAKDPVTYNSLISGYSKAGDVAAARRLFDEMAERTVVSWNSIISCYGHNGNPVEGLKLFERMLSEGRCCCPTETTLVSALSICAKLGDIASGLKVMNLIKDHNLRRDLIVSTAILEMYVKCGAVDEARCEFDAMHRRDVVAWSAMIAGYAQNGRPEEALHLFQQMSSQNVQPNEVTLVSVLSACGQLGSVDAGEAIGNYVEARGLAAGVFVGSALVDMNAKCGNIQRARRIFDEMPEKDVVTWNSMIAGLAFNGLSAEALDMFRRMKHAAGVEPNEVTFVGLLTACTHGGLVEEGLAIFDSMKADHHVAPSVEHCACVVDLLCKSGRLEEAFGFVAEMEVEPNVVIWGTLLSACRLRCNVELAELCAQRLLVLEPDNSANYVVLSNLYAGAGRWADAFTTRGTMKEKRVQKTAANSWVEVDDSVHVFLVGDTSHPRSDEIYSVAHGLGLLIEVG</sequence>
<dbReference type="AlphaFoldDB" id="A0A7I8J831"/>
<dbReference type="PROSITE" id="PS51375">
    <property type="entry name" value="PPR"/>
    <property type="match status" value="3"/>
</dbReference>
<organism evidence="5">
    <name type="scientific">Spirodela intermedia</name>
    <name type="common">Intermediate duckweed</name>
    <dbReference type="NCBI Taxonomy" id="51605"/>
    <lineage>
        <taxon>Eukaryota</taxon>
        <taxon>Viridiplantae</taxon>
        <taxon>Streptophyta</taxon>
        <taxon>Embryophyta</taxon>
        <taxon>Tracheophyta</taxon>
        <taxon>Spermatophyta</taxon>
        <taxon>Magnoliopsida</taxon>
        <taxon>Liliopsida</taxon>
        <taxon>Araceae</taxon>
        <taxon>Lemnoideae</taxon>
        <taxon>Spirodela</taxon>
    </lineage>
</organism>
<comment type="similarity">
    <text evidence="2">Belongs to the PPR family. PCMP-E subfamily.</text>
</comment>
<evidence type="ECO:0000313" key="5">
    <source>
        <dbReference type="EMBL" id="CAA2626924.1"/>
    </source>
</evidence>
<dbReference type="FunFam" id="1.25.40.10:FF:000031">
    <property type="entry name" value="Pentatricopeptide repeat-containing protein mitochondrial"/>
    <property type="match status" value="1"/>
</dbReference>
<dbReference type="GO" id="GO:0009451">
    <property type="term" value="P:RNA modification"/>
    <property type="evidence" value="ECO:0007669"/>
    <property type="project" value="InterPro"/>
</dbReference>
<dbReference type="Pfam" id="PF01535">
    <property type="entry name" value="PPR"/>
    <property type="match status" value="2"/>
</dbReference>
<dbReference type="SUPFAM" id="SSF48452">
    <property type="entry name" value="TPR-like"/>
    <property type="match status" value="1"/>
</dbReference>
<name>A0A7I8J831_SPIIN</name>
<dbReference type="InterPro" id="IPR002885">
    <property type="entry name" value="PPR_rpt"/>
</dbReference>
<keyword evidence="6" id="KW-1185">Reference proteome</keyword>
<feature type="region of interest" description="Disordered" evidence="4">
    <location>
        <begin position="1"/>
        <end position="26"/>
    </location>
</feature>
<protein>
    <submittedName>
        <fullName evidence="5">Uncharacterized protein</fullName>
    </submittedName>
</protein>
<dbReference type="EMBL" id="CACRZD030000009">
    <property type="protein sequence ID" value="CAA6666221.1"/>
    <property type="molecule type" value="Genomic_DNA"/>
</dbReference>
<dbReference type="PANTHER" id="PTHR47926">
    <property type="entry name" value="PENTATRICOPEPTIDE REPEAT-CONTAINING PROTEIN"/>
    <property type="match status" value="1"/>
</dbReference>
<feature type="repeat" description="PPR" evidence="3">
    <location>
        <begin position="170"/>
        <end position="204"/>
    </location>
</feature>
<dbReference type="EMBL" id="LR743596">
    <property type="protein sequence ID" value="CAA2626924.1"/>
    <property type="molecule type" value="Genomic_DNA"/>
</dbReference>
<feature type="repeat" description="PPR" evidence="3">
    <location>
        <begin position="405"/>
        <end position="440"/>
    </location>
</feature>
<evidence type="ECO:0000256" key="3">
    <source>
        <dbReference type="PROSITE-ProRule" id="PRU00708"/>
    </source>
</evidence>
<dbReference type="Gene3D" id="1.25.40.10">
    <property type="entry name" value="Tetratricopeptide repeat domain"/>
    <property type="match status" value="3"/>
</dbReference>
<keyword evidence="1" id="KW-0677">Repeat</keyword>
<evidence type="ECO:0000256" key="2">
    <source>
        <dbReference type="ARBA" id="ARBA00061659"/>
    </source>
</evidence>
<feature type="repeat" description="PPR" evidence="3">
    <location>
        <begin position="304"/>
        <end position="338"/>
    </location>
</feature>
<dbReference type="Pfam" id="PF12854">
    <property type="entry name" value="PPR_1"/>
    <property type="match status" value="1"/>
</dbReference>
<dbReference type="InterPro" id="IPR046960">
    <property type="entry name" value="PPR_At4g14850-like_plant"/>
</dbReference>
<accession>A0A7I8J831</accession>
<dbReference type="Pfam" id="PF13041">
    <property type="entry name" value="PPR_2"/>
    <property type="match status" value="2"/>
</dbReference>
<proteinExistence type="inferred from homology"/>
<dbReference type="PANTHER" id="PTHR47926:SF537">
    <property type="entry name" value="PENTACOTRIPEPTIDE-REPEAT REGION OF PRORP DOMAIN-CONTAINING PROTEIN"/>
    <property type="match status" value="1"/>
</dbReference>
<feature type="compositionally biased region" description="Pro residues" evidence="4">
    <location>
        <begin position="16"/>
        <end position="26"/>
    </location>
</feature>
<dbReference type="InterPro" id="IPR011990">
    <property type="entry name" value="TPR-like_helical_dom_sf"/>
</dbReference>
<dbReference type="FunFam" id="1.25.40.10:FF:000344">
    <property type="entry name" value="Pentatricopeptide repeat-containing protein"/>
    <property type="match status" value="1"/>
</dbReference>
<dbReference type="InterPro" id="IPR046848">
    <property type="entry name" value="E_motif"/>
</dbReference>
<dbReference type="GO" id="GO:0003723">
    <property type="term" value="F:RNA binding"/>
    <property type="evidence" value="ECO:0007669"/>
    <property type="project" value="InterPro"/>
</dbReference>
<reference evidence="5 6" key="1">
    <citation type="submission" date="2019-12" db="EMBL/GenBank/DDBJ databases">
        <authorList>
            <person name="Scholz U."/>
            <person name="Mascher M."/>
            <person name="Fiebig A."/>
        </authorList>
    </citation>
    <scope>NUCLEOTIDE SEQUENCE</scope>
</reference>
<dbReference type="Pfam" id="PF20431">
    <property type="entry name" value="E_motif"/>
    <property type="match status" value="1"/>
</dbReference>
<dbReference type="NCBIfam" id="TIGR00756">
    <property type="entry name" value="PPR"/>
    <property type="match status" value="4"/>
</dbReference>
<evidence type="ECO:0000313" key="6">
    <source>
        <dbReference type="Proteomes" id="UP001189122"/>
    </source>
</evidence>
<evidence type="ECO:0000256" key="4">
    <source>
        <dbReference type="SAM" id="MobiDB-lite"/>
    </source>
</evidence>
<evidence type="ECO:0000256" key="1">
    <source>
        <dbReference type="ARBA" id="ARBA00022737"/>
    </source>
</evidence>
<dbReference type="FunFam" id="1.25.40.10:FF:000280">
    <property type="entry name" value="Pentatricopeptide repeat-containing protein"/>
    <property type="match status" value="1"/>
</dbReference>
<gene>
    <name evidence="5" type="ORF">SI7747_09012610</name>
</gene>